<feature type="transmembrane region" description="Helical" evidence="1">
    <location>
        <begin position="230"/>
        <end position="249"/>
    </location>
</feature>
<sequence length="344" mass="37662">MQLTRPTTAPESDSARRKSLLRSRALWAAVLGWLAANALVVAVAGDRLPFTWASSTGQKTADHLLEANVGLVEVLLLIALVGLLTRRRPRPDLAARTPERAQALRETLLLLAYGAAGLAFGYVLARSLGWHPFGFHLAGTLYGTHEHVTPTEAVTWALYNVIVYALVPLLYFRRRYTAEQLCLRSADRRADTVLVAVVLVVESVVQFLVLEPETLELGGRRLLVGLPLTFTLYLAGAVLPAMIFIYAILLPRVLKLTGSTAATVVAGGLAYAAFHLWDAWTRFGSLEDTLLSGAFLLLTYFAPGMMKAVLTLRTGNAWVHVWAYHALAPHTLADTPHVVHIFRV</sequence>
<accession>A0A1S2P9T9</accession>
<dbReference type="RefSeq" id="WP_071367362.1">
    <property type="nucleotide sequence ID" value="NZ_MLYP01000045.1"/>
</dbReference>
<feature type="transmembrane region" description="Helical" evidence="1">
    <location>
        <begin position="153"/>
        <end position="172"/>
    </location>
</feature>
<evidence type="ECO:0000313" key="2">
    <source>
        <dbReference type="EMBL" id="OIJ90450.1"/>
    </source>
</evidence>
<keyword evidence="1" id="KW-0812">Transmembrane</keyword>
<feature type="transmembrane region" description="Helical" evidence="1">
    <location>
        <begin position="289"/>
        <end position="310"/>
    </location>
</feature>
<feature type="transmembrane region" description="Helical" evidence="1">
    <location>
        <begin position="256"/>
        <end position="277"/>
    </location>
</feature>
<protein>
    <submittedName>
        <fullName evidence="2">Uncharacterized protein</fullName>
    </submittedName>
</protein>
<feature type="transmembrane region" description="Helical" evidence="1">
    <location>
        <begin position="25"/>
        <end position="45"/>
    </location>
</feature>
<feature type="transmembrane region" description="Helical" evidence="1">
    <location>
        <begin position="65"/>
        <end position="86"/>
    </location>
</feature>
<dbReference type="AlphaFoldDB" id="A0A1S2P9T9"/>
<dbReference type="OrthoDB" id="3460610at2"/>
<gene>
    <name evidence="2" type="ORF">BIV24_18060</name>
</gene>
<comment type="caution">
    <text evidence="2">The sequence shown here is derived from an EMBL/GenBank/DDBJ whole genome shotgun (WGS) entry which is preliminary data.</text>
</comment>
<feature type="transmembrane region" description="Helical" evidence="1">
    <location>
        <begin position="193"/>
        <end position="210"/>
    </location>
</feature>
<evidence type="ECO:0000256" key="1">
    <source>
        <dbReference type="SAM" id="Phobius"/>
    </source>
</evidence>
<organism evidence="2 3">
    <name type="scientific">Streptomyces colonosanans</name>
    <dbReference type="NCBI Taxonomy" id="1428652"/>
    <lineage>
        <taxon>Bacteria</taxon>
        <taxon>Bacillati</taxon>
        <taxon>Actinomycetota</taxon>
        <taxon>Actinomycetes</taxon>
        <taxon>Kitasatosporales</taxon>
        <taxon>Streptomycetaceae</taxon>
        <taxon>Streptomyces</taxon>
    </lineage>
</organism>
<dbReference type="EMBL" id="MLYP01000045">
    <property type="protein sequence ID" value="OIJ90450.1"/>
    <property type="molecule type" value="Genomic_DNA"/>
</dbReference>
<dbReference type="Proteomes" id="UP000179935">
    <property type="component" value="Unassembled WGS sequence"/>
</dbReference>
<evidence type="ECO:0000313" key="3">
    <source>
        <dbReference type="Proteomes" id="UP000179935"/>
    </source>
</evidence>
<keyword evidence="3" id="KW-1185">Reference proteome</keyword>
<feature type="transmembrane region" description="Helical" evidence="1">
    <location>
        <begin position="107"/>
        <end position="125"/>
    </location>
</feature>
<keyword evidence="1" id="KW-1133">Transmembrane helix</keyword>
<proteinExistence type="predicted"/>
<reference evidence="2 3" key="1">
    <citation type="submission" date="2016-10" db="EMBL/GenBank/DDBJ databases">
        <title>Genome sequence of Streptomyces sp. MUSC 93.</title>
        <authorList>
            <person name="Lee L.-H."/>
            <person name="Ser H.-L."/>
            <person name="Law J.W.-F."/>
        </authorList>
    </citation>
    <scope>NUCLEOTIDE SEQUENCE [LARGE SCALE GENOMIC DNA]</scope>
    <source>
        <strain evidence="2 3">MUSC 93</strain>
    </source>
</reference>
<name>A0A1S2P9T9_9ACTN</name>
<keyword evidence="1" id="KW-0472">Membrane</keyword>